<keyword evidence="2" id="KW-0067">ATP-binding</keyword>
<protein>
    <submittedName>
        <fullName evidence="2">ATP-binding cassette domain-containing protein</fullName>
    </submittedName>
</protein>
<accession>A0ABS3IRX1</accession>
<dbReference type="GO" id="GO:0005524">
    <property type="term" value="F:ATP binding"/>
    <property type="evidence" value="ECO:0007669"/>
    <property type="project" value="UniProtKB-KW"/>
</dbReference>
<dbReference type="Pfam" id="PF00005">
    <property type="entry name" value="ABC_tran"/>
    <property type="match status" value="1"/>
</dbReference>
<evidence type="ECO:0000313" key="3">
    <source>
        <dbReference type="Proteomes" id="UP000664299"/>
    </source>
</evidence>
<gene>
    <name evidence="2" type="ORF">J1F30_01825</name>
</gene>
<dbReference type="InterPro" id="IPR003439">
    <property type="entry name" value="ABC_transporter-like_ATP-bd"/>
</dbReference>
<keyword evidence="3" id="KW-1185">Reference proteome</keyword>
<dbReference type="EMBL" id="JAFMNU010000002">
    <property type="protein sequence ID" value="MBO0623115.1"/>
    <property type="molecule type" value="Genomic_DNA"/>
</dbReference>
<name>A0ABS3IRX1_9BIFI</name>
<dbReference type="PANTHER" id="PTHR24221">
    <property type="entry name" value="ATP-BINDING CASSETTE SUB-FAMILY B"/>
    <property type="match status" value="1"/>
</dbReference>
<proteinExistence type="predicted"/>
<dbReference type="InterPro" id="IPR027417">
    <property type="entry name" value="P-loop_NTPase"/>
</dbReference>
<dbReference type="PANTHER" id="PTHR24221:SF654">
    <property type="entry name" value="ATP-BINDING CASSETTE SUB-FAMILY B MEMBER 6"/>
    <property type="match status" value="1"/>
</dbReference>
<dbReference type="Gene3D" id="3.40.50.300">
    <property type="entry name" value="P-loop containing nucleotide triphosphate hydrolases"/>
    <property type="match status" value="1"/>
</dbReference>
<reference evidence="2" key="1">
    <citation type="submission" date="2021-03" db="EMBL/GenBank/DDBJ databases">
        <title>Genome sequence of Bifidobacterium asteroides strain wkB204 isolated from a honey bee gut.</title>
        <authorList>
            <person name="Motta E.V.S."/>
            <person name="Kwong W.K."/>
            <person name="Moran N.A."/>
        </authorList>
    </citation>
    <scope>NUCLEOTIDE SEQUENCE</scope>
    <source>
        <strain evidence="2">WkB204</strain>
    </source>
</reference>
<sequence>MGESGLSLSGGQKQRISPAQALIRDPKLSLMDEPTANLDGLGEEEIAELIQSRFQNTAVTYLPNGTPSFLKPIGSWLSKTVKFSITTYPELWYRVNGFRLIHPAPGRANQV</sequence>
<keyword evidence="2" id="KW-0547">Nucleotide-binding</keyword>
<evidence type="ECO:0000259" key="1">
    <source>
        <dbReference type="Pfam" id="PF00005"/>
    </source>
</evidence>
<dbReference type="InterPro" id="IPR039421">
    <property type="entry name" value="Type_1_exporter"/>
</dbReference>
<dbReference type="Proteomes" id="UP000664299">
    <property type="component" value="Unassembled WGS sequence"/>
</dbReference>
<organism evidence="2 3">
    <name type="scientific">Bifidobacterium asteroides</name>
    <dbReference type="NCBI Taxonomy" id="1684"/>
    <lineage>
        <taxon>Bacteria</taxon>
        <taxon>Bacillati</taxon>
        <taxon>Actinomycetota</taxon>
        <taxon>Actinomycetes</taxon>
        <taxon>Bifidobacteriales</taxon>
        <taxon>Bifidobacteriaceae</taxon>
        <taxon>Bifidobacterium</taxon>
    </lineage>
</organism>
<comment type="caution">
    <text evidence="2">The sequence shown here is derived from an EMBL/GenBank/DDBJ whole genome shotgun (WGS) entry which is preliminary data.</text>
</comment>
<dbReference type="SUPFAM" id="SSF52540">
    <property type="entry name" value="P-loop containing nucleoside triphosphate hydrolases"/>
    <property type="match status" value="1"/>
</dbReference>
<evidence type="ECO:0000313" key="2">
    <source>
        <dbReference type="EMBL" id="MBO0623115.1"/>
    </source>
</evidence>
<feature type="domain" description="ABC transporter" evidence="1">
    <location>
        <begin position="4"/>
        <end position="36"/>
    </location>
</feature>